<dbReference type="AlphaFoldDB" id="A0A4D6ML94"/>
<dbReference type="Pfam" id="PF13962">
    <property type="entry name" value="PGG"/>
    <property type="match status" value="1"/>
</dbReference>
<reference evidence="4 5" key="1">
    <citation type="submission" date="2019-04" db="EMBL/GenBank/DDBJ databases">
        <title>An improved genome assembly and genetic linkage map for asparagus bean, Vigna unguiculata ssp. sesquipedialis.</title>
        <authorList>
            <person name="Xia Q."/>
            <person name="Zhang R."/>
            <person name="Dong Y."/>
        </authorList>
    </citation>
    <scope>NUCLEOTIDE SEQUENCE [LARGE SCALE GENOMIC DNA]</scope>
    <source>
        <tissue evidence="4">Leaf</tissue>
    </source>
</reference>
<dbReference type="SUPFAM" id="SSF48403">
    <property type="entry name" value="Ankyrin repeat"/>
    <property type="match status" value="1"/>
</dbReference>
<dbReference type="InterPro" id="IPR036770">
    <property type="entry name" value="Ankyrin_rpt-contain_sf"/>
</dbReference>
<evidence type="ECO:0000259" key="3">
    <source>
        <dbReference type="Pfam" id="PF13962"/>
    </source>
</evidence>
<sequence>MKFERIADYVDVLFRLAVVGEWHEMKPIVENDPASVRVPLNADGDTVLHLAIISENFKMVEELVNVMAIEDMLKPNSRGLLPVHLAAIPFRYTRMKHLYSQHLLDRMAYQDIKILFFLAIGNNLFDLAMKLFKMYTRQLTMARDGNQQTALHWLARKPSEILRLDDEGNNVLHEAAHLPPQFQLNSGLNAVIQMKTEHAWFKKVQKSAPFELRSERNKNGKTPIEIFYDEHKPLSKEIKESAKGIAESGMLVATLVATVAFAAALTVPGDKKNPWFIVFIVTNAVALFTSSASILSFLSNFTSSRFAETEFVISLHPSLTFGPAFLIASVAAMVVAFIAASFLIFDHTTSWVSFVVTPMGVFPLLVFLLFQSRFCDDLFWSRYYRPKLW</sequence>
<comment type="subcellular location">
    <subcellularLocation>
        <location evidence="1">Cell membrane</location>
        <topology evidence="1">Peripheral membrane protein</topology>
    </subcellularLocation>
</comment>
<feature type="transmembrane region" description="Helical" evidence="2">
    <location>
        <begin position="275"/>
        <end position="298"/>
    </location>
</feature>
<keyword evidence="2" id="KW-1133">Transmembrane helix</keyword>
<accession>A0A4D6ML94</accession>
<dbReference type="EMBL" id="CP039351">
    <property type="protein sequence ID" value="QCE01554.1"/>
    <property type="molecule type" value="Genomic_DNA"/>
</dbReference>
<gene>
    <name evidence="4" type="ORF">DEO72_LG7g2852</name>
</gene>
<keyword evidence="2" id="KW-0812">Transmembrane</keyword>
<feature type="transmembrane region" description="Helical" evidence="2">
    <location>
        <begin position="319"/>
        <end position="345"/>
    </location>
</feature>
<name>A0A4D6ML94_VIGUN</name>
<dbReference type="Proteomes" id="UP000501690">
    <property type="component" value="Linkage Group LG7"/>
</dbReference>
<feature type="transmembrane region" description="Helical" evidence="2">
    <location>
        <begin position="249"/>
        <end position="269"/>
    </location>
</feature>
<proteinExistence type="predicted"/>
<evidence type="ECO:0000256" key="2">
    <source>
        <dbReference type="SAM" id="Phobius"/>
    </source>
</evidence>
<dbReference type="InterPro" id="IPR026961">
    <property type="entry name" value="PGG_dom"/>
</dbReference>
<evidence type="ECO:0000313" key="5">
    <source>
        <dbReference type="Proteomes" id="UP000501690"/>
    </source>
</evidence>
<dbReference type="GO" id="GO:0005886">
    <property type="term" value="C:plasma membrane"/>
    <property type="evidence" value="ECO:0007669"/>
    <property type="project" value="UniProtKB-SubCell"/>
</dbReference>
<keyword evidence="5" id="KW-1185">Reference proteome</keyword>
<evidence type="ECO:0000256" key="1">
    <source>
        <dbReference type="ARBA" id="ARBA00004202"/>
    </source>
</evidence>
<feature type="transmembrane region" description="Helical" evidence="2">
    <location>
        <begin position="351"/>
        <end position="370"/>
    </location>
</feature>
<dbReference type="PANTHER" id="PTHR24177">
    <property type="entry name" value="CASKIN"/>
    <property type="match status" value="1"/>
</dbReference>
<dbReference type="PANTHER" id="PTHR24177:SF446">
    <property type="entry name" value="ANKYRIN REPEAT-CONTAINING PROTEIN NPR4-LIKE"/>
    <property type="match status" value="1"/>
</dbReference>
<evidence type="ECO:0000313" key="4">
    <source>
        <dbReference type="EMBL" id="QCE01554.1"/>
    </source>
</evidence>
<organism evidence="4 5">
    <name type="scientific">Vigna unguiculata</name>
    <name type="common">Cowpea</name>
    <dbReference type="NCBI Taxonomy" id="3917"/>
    <lineage>
        <taxon>Eukaryota</taxon>
        <taxon>Viridiplantae</taxon>
        <taxon>Streptophyta</taxon>
        <taxon>Embryophyta</taxon>
        <taxon>Tracheophyta</taxon>
        <taxon>Spermatophyta</taxon>
        <taxon>Magnoliopsida</taxon>
        <taxon>eudicotyledons</taxon>
        <taxon>Gunneridae</taxon>
        <taxon>Pentapetalae</taxon>
        <taxon>rosids</taxon>
        <taxon>fabids</taxon>
        <taxon>Fabales</taxon>
        <taxon>Fabaceae</taxon>
        <taxon>Papilionoideae</taxon>
        <taxon>50 kb inversion clade</taxon>
        <taxon>NPAAA clade</taxon>
        <taxon>indigoferoid/millettioid clade</taxon>
        <taxon>Phaseoleae</taxon>
        <taxon>Vigna</taxon>
    </lineage>
</organism>
<keyword evidence="2" id="KW-0472">Membrane</keyword>
<feature type="domain" description="PGG" evidence="3">
    <location>
        <begin position="245"/>
        <end position="343"/>
    </location>
</feature>
<protein>
    <recommendedName>
        <fullName evidence="3">PGG domain-containing protein</fullName>
    </recommendedName>
</protein>
<dbReference type="Gene3D" id="1.25.40.20">
    <property type="entry name" value="Ankyrin repeat-containing domain"/>
    <property type="match status" value="1"/>
</dbReference>